<dbReference type="OrthoDB" id="3687641at2759"/>
<evidence type="ECO:0000256" key="2">
    <source>
        <dbReference type="ARBA" id="ARBA00035112"/>
    </source>
</evidence>
<dbReference type="Proteomes" id="UP000696280">
    <property type="component" value="Unassembled WGS sequence"/>
</dbReference>
<feature type="transmembrane region" description="Helical" evidence="4">
    <location>
        <begin position="41"/>
        <end position="62"/>
    </location>
</feature>
<reference evidence="5" key="1">
    <citation type="submission" date="2021-07" db="EMBL/GenBank/DDBJ databases">
        <authorList>
            <person name="Durling M."/>
        </authorList>
    </citation>
    <scope>NUCLEOTIDE SEQUENCE</scope>
</reference>
<sequence>MLHPSKNKEENEEESYPLVEEARETTRMNTSRLHSSQQPNIWIFTTFILAFLLLASGIRDYVQSRRTLSQQYGYETGFETDWAPAREAIGLKKVKFYGGIFFDDNEEKYATKNPDEPVYVGPPTQEMDDAWYALSHNDSLAVTPEEAREVSDRSVFDKYRGHYTVGLDVLHSLHCLNAIRMSQDIDHYRAKGLPEEWWERIHIDHCINHLRQYVQCHGDLTPTPMIAASRNASKQGWVTPDFDTVHTCRDFTAIRDWSTEKYESGMQKARAASRKES</sequence>
<name>A0A9N9PRN5_9HELO</name>
<comment type="pathway">
    <text evidence="1">Mycotoxin biosynthesis.</text>
</comment>
<accession>A0A9N9PRN5</accession>
<feature type="region of interest" description="Disordered" evidence="3">
    <location>
        <begin position="1"/>
        <end position="32"/>
    </location>
</feature>
<proteinExistence type="inferred from homology"/>
<gene>
    <name evidence="5" type="ORF">HYFRA_00005452</name>
</gene>
<evidence type="ECO:0000313" key="6">
    <source>
        <dbReference type="Proteomes" id="UP000696280"/>
    </source>
</evidence>
<evidence type="ECO:0008006" key="7">
    <source>
        <dbReference type="Google" id="ProtNLM"/>
    </source>
</evidence>
<comment type="caution">
    <text evidence="5">The sequence shown here is derived from an EMBL/GenBank/DDBJ whole genome shotgun (WGS) entry which is preliminary data.</text>
</comment>
<evidence type="ECO:0000256" key="3">
    <source>
        <dbReference type="SAM" id="MobiDB-lite"/>
    </source>
</evidence>
<keyword evidence="6" id="KW-1185">Reference proteome</keyword>
<dbReference type="AlphaFoldDB" id="A0A9N9PRN5"/>
<protein>
    <recommendedName>
        <fullName evidence="7">Tat pathway signal sequence</fullName>
    </recommendedName>
</protein>
<evidence type="ECO:0000313" key="5">
    <source>
        <dbReference type="EMBL" id="CAG8951652.1"/>
    </source>
</evidence>
<organism evidence="5 6">
    <name type="scientific">Hymenoscyphus fraxineus</name>
    <dbReference type="NCBI Taxonomy" id="746836"/>
    <lineage>
        <taxon>Eukaryota</taxon>
        <taxon>Fungi</taxon>
        <taxon>Dikarya</taxon>
        <taxon>Ascomycota</taxon>
        <taxon>Pezizomycotina</taxon>
        <taxon>Leotiomycetes</taxon>
        <taxon>Helotiales</taxon>
        <taxon>Helotiaceae</taxon>
        <taxon>Hymenoscyphus</taxon>
    </lineage>
</organism>
<dbReference type="InterPro" id="IPR021765">
    <property type="entry name" value="UstYa-like"/>
</dbReference>
<evidence type="ECO:0000256" key="4">
    <source>
        <dbReference type="SAM" id="Phobius"/>
    </source>
</evidence>
<keyword evidence="4" id="KW-0472">Membrane</keyword>
<dbReference type="PANTHER" id="PTHR33365">
    <property type="entry name" value="YALI0B05434P"/>
    <property type="match status" value="1"/>
</dbReference>
<dbReference type="GO" id="GO:0043386">
    <property type="term" value="P:mycotoxin biosynthetic process"/>
    <property type="evidence" value="ECO:0007669"/>
    <property type="project" value="InterPro"/>
</dbReference>
<dbReference type="EMBL" id="CAJVRL010000044">
    <property type="protein sequence ID" value="CAG8951652.1"/>
    <property type="molecule type" value="Genomic_DNA"/>
</dbReference>
<comment type="similarity">
    <text evidence="2">Belongs to the ustYa family.</text>
</comment>
<keyword evidence="4" id="KW-0812">Transmembrane</keyword>
<dbReference type="PANTHER" id="PTHR33365:SF4">
    <property type="entry name" value="CYCLOCHLOROTINE BIOSYNTHESIS PROTEIN O"/>
    <property type="match status" value="1"/>
</dbReference>
<keyword evidence="4" id="KW-1133">Transmembrane helix</keyword>
<dbReference type="Pfam" id="PF11807">
    <property type="entry name" value="UstYa"/>
    <property type="match status" value="1"/>
</dbReference>
<evidence type="ECO:0000256" key="1">
    <source>
        <dbReference type="ARBA" id="ARBA00004685"/>
    </source>
</evidence>